<feature type="region of interest" description="Disordered" evidence="1">
    <location>
        <begin position="88"/>
        <end position="156"/>
    </location>
</feature>
<sequence>MAAPLFPDPLQLWREAVNRLEADANALGTDSLKSPELLRSLQRANATGASMQQAYAKMAEAYLQRANLPSRKQVAELAQALERIEQKLDRLLPPDPTVPRPARTRRPSAAASAAAPAEPVAAAPTEVKPEPAPARPSRARAASAKAKGDTRKAGRK</sequence>
<feature type="compositionally biased region" description="Low complexity" evidence="1">
    <location>
        <begin position="135"/>
        <end position="145"/>
    </location>
</feature>
<evidence type="ECO:0000313" key="3">
    <source>
        <dbReference type="Proteomes" id="UP001589834"/>
    </source>
</evidence>
<feature type="compositionally biased region" description="Low complexity" evidence="1">
    <location>
        <begin position="107"/>
        <end position="126"/>
    </location>
</feature>
<feature type="compositionally biased region" description="Basic and acidic residues" evidence="1">
    <location>
        <begin position="146"/>
        <end position="156"/>
    </location>
</feature>
<accession>A0ABV6PNP3</accession>
<dbReference type="Proteomes" id="UP001589834">
    <property type="component" value="Unassembled WGS sequence"/>
</dbReference>
<dbReference type="RefSeq" id="WP_293225239.1">
    <property type="nucleotide sequence ID" value="NZ_JBHLTN010000006.1"/>
</dbReference>
<evidence type="ECO:0008006" key="4">
    <source>
        <dbReference type="Google" id="ProtNLM"/>
    </source>
</evidence>
<comment type="caution">
    <text evidence="2">The sequence shown here is derived from an EMBL/GenBank/DDBJ whole genome shotgun (WGS) entry which is preliminary data.</text>
</comment>
<proteinExistence type="predicted"/>
<protein>
    <recommendedName>
        <fullName evidence="4">Poly(3-hydroxyalkanoate) polymerase subunit PhaE</fullName>
    </recommendedName>
</protein>
<keyword evidence="3" id="KW-1185">Reference proteome</keyword>
<name>A0ABV6PNP3_9BURK</name>
<evidence type="ECO:0000256" key="1">
    <source>
        <dbReference type="SAM" id="MobiDB-lite"/>
    </source>
</evidence>
<dbReference type="EMBL" id="JBHLTN010000006">
    <property type="protein sequence ID" value="MFC0591446.1"/>
    <property type="molecule type" value="Genomic_DNA"/>
</dbReference>
<gene>
    <name evidence="2" type="ORF">ACFFGG_02650</name>
</gene>
<reference evidence="2 3" key="1">
    <citation type="submission" date="2024-09" db="EMBL/GenBank/DDBJ databases">
        <authorList>
            <person name="Sun Q."/>
            <person name="Mori K."/>
        </authorList>
    </citation>
    <scope>NUCLEOTIDE SEQUENCE [LARGE SCALE GENOMIC DNA]</scope>
    <source>
        <strain evidence="2 3">NCAIM B.02336</strain>
    </source>
</reference>
<evidence type="ECO:0000313" key="2">
    <source>
        <dbReference type="EMBL" id="MFC0591446.1"/>
    </source>
</evidence>
<organism evidence="2 3">
    <name type="scientific">Ottowia pentelensis</name>
    <dbReference type="NCBI Taxonomy" id="511108"/>
    <lineage>
        <taxon>Bacteria</taxon>
        <taxon>Pseudomonadati</taxon>
        <taxon>Pseudomonadota</taxon>
        <taxon>Betaproteobacteria</taxon>
        <taxon>Burkholderiales</taxon>
        <taxon>Comamonadaceae</taxon>
        <taxon>Ottowia</taxon>
    </lineage>
</organism>